<keyword evidence="3" id="KW-1185">Reference proteome</keyword>
<dbReference type="SUPFAM" id="SSF109854">
    <property type="entry name" value="DinB/YfiT-like putative metalloenzymes"/>
    <property type="match status" value="1"/>
</dbReference>
<dbReference type="RefSeq" id="WP_354509069.1">
    <property type="nucleotide sequence ID" value="NZ_JBEPMO010000009.1"/>
</dbReference>
<feature type="chain" id="PRO_5046907977" evidence="1">
    <location>
        <begin position="18"/>
        <end position="185"/>
    </location>
</feature>
<keyword evidence="1" id="KW-0732">Signal</keyword>
<gene>
    <name evidence="2" type="ORF">ABID46_001727</name>
</gene>
<feature type="signal peptide" evidence="1">
    <location>
        <begin position="1"/>
        <end position="17"/>
    </location>
</feature>
<dbReference type="InterPro" id="IPR007061">
    <property type="entry name" value="MST-like"/>
</dbReference>
<dbReference type="Gene3D" id="1.20.120.450">
    <property type="entry name" value="dinb family like domain"/>
    <property type="match status" value="1"/>
</dbReference>
<name>A0ABV2LUA6_9FLAO</name>
<accession>A0ABV2LUA6</accession>
<dbReference type="InterPro" id="IPR034660">
    <property type="entry name" value="DinB/YfiT-like"/>
</dbReference>
<dbReference type="EMBL" id="JBEPMO010000009">
    <property type="protein sequence ID" value="MET3732140.1"/>
    <property type="molecule type" value="Genomic_DNA"/>
</dbReference>
<dbReference type="Pfam" id="PF04978">
    <property type="entry name" value="MST"/>
    <property type="match status" value="1"/>
</dbReference>
<evidence type="ECO:0000313" key="3">
    <source>
        <dbReference type="Proteomes" id="UP001549146"/>
    </source>
</evidence>
<organism evidence="2 3">
    <name type="scientific">Moheibacter stercoris</name>
    <dbReference type="NCBI Taxonomy" id="1628251"/>
    <lineage>
        <taxon>Bacteria</taxon>
        <taxon>Pseudomonadati</taxon>
        <taxon>Bacteroidota</taxon>
        <taxon>Flavobacteriia</taxon>
        <taxon>Flavobacteriales</taxon>
        <taxon>Weeksellaceae</taxon>
        <taxon>Moheibacter</taxon>
    </lineage>
</organism>
<reference evidence="2 3" key="1">
    <citation type="submission" date="2024-06" db="EMBL/GenBank/DDBJ databases">
        <title>Genomic Encyclopedia of Type Strains, Phase IV (KMG-IV): sequencing the most valuable type-strain genomes for metagenomic binning, comparative biology and taxonomic classification.</title>
        <authorList>
            <person name="Goeker M."/>
        </authorList>
    </citation>
    <scope>NUCLEOTIDE SEQUENCE [LARGE SCALE GENOMIC DNA]</scope>
    <source>
        <strain evidence="2 3">DSM 29388</strain>
    </source>
</reference>
<evidence type="ECO:0000313" key="2">
    <source>
        <dbReference type="EMBL" id="MET3732140.1"/>
    </source>
</evidence>
<dbReference type="Proteomes" id="UP001549146">
    <property type="component" value="Unassembled WGS sequence"/>
</dbReference>
<proteinExistence type="predicted"/>
<evidence type="ECO:0000256" key="1">
    <source>
        <dbReference type="SAM" id="SignalP"/>
    </source>
</evidence>
<comment type="caution">
    <text evidence="2">The sequence shown here is derived from an EMBL/GenBank/DDBJ whole genome shotgun (WGS) entry which is preliminary data.</text>
</comment>
<sequence length="185" mass="21783">MKYIFIIFISLSIFSQAQFTLEPKEGFSPEIGILVSMMEDLKNRITINVQHLNQEETDFLLDDKANRIGALIMHLAATEKYYQVKSFENRNFNKEERKIWQSALDLGKPAQKEFQNKPISYYLDIWNEVRAESSRLLATKNDAWLKEMMGTTTMNNYWAWFHVMEHQANHMGQIAMIASRLPKRK</sequence>
<protein>
    <submittedName>
        <fullName evidence="2">Damage-inducible protein DinB</fullName>
    </submittedName>
</protein>